<dbReference type="HOGENOM" id="CLU_827083_0_0_1"/>
<evidence type="ECO:0000313" key="3">
    <source>
        <dbReference type="Proteomes" id="UP000008792"/>
    </source>
</evidence>
<proteinExistence type="predicted"/>
<dbReference type="OMA" id="PTCTRWL"/>
<dbReference type="Proteomes" id="UP000008792">
    <property type="component" value="Unassembled WGS sequence"/>
</dbReference>
<dbReference type="KEGG" id="dvi:6632374"/>
<dbReference type="FunCoup" id="B4M3V5">
    <property type="interactions" value="1"/>
</dbReference>
<evidence type="ECO:0000256" key="1">
    <source>
        <dbReference type="SAM" id="Coils"/>
    </source>
</evidence>
<evidence type="ECO:0000313" key="2">
    <source>
        <dbReference type="EMBL" id="EDW59316.1"/>
    </source>
</evidence>
<dbReference type="OrthoDB" id="7850102at2759"/>
<dbReference type="eggNOG" id="ENOG502T91U">
    <property type="taxonomic scope" value="Eukaryota"/>
</dbReference>
<dbReference type="PhylomeDB" id="B4M3V5"/>
<name>B4M3V5_DROVI</name>
<gene>
    <name evidence="2" type="primary">Dvir\GJ10806</name>
    <name evidence="2" type="ORF">Dvir_GJ10806</name>
</gene>
<keyword evidence="1" id="KW-0175">Coiled coil</keyword>
<dbReference type="SMR" id="B4M3V5"/>
<feature type="coiled-coil region" evidence="1">
    <location>
        <begin position="134"/>
        <end position="186"/>
    </location>
</feature>
<sequence length="342" mass="39887">MTEQFALTDEKLDELFVKQVGSVTQIVERLPRNSVIMSTCARWFKIFQHATPEEKFARNCMLLLLHKQLNDQNTLSYPFTDARSCHRDLRTLHQMSIALHHTRESVDDDDDCNSFCSMEYSSPISIHSSGISCREDVLQRLANANKLLAEQNATMSGELQVLQLEKESLLQRRQSFHAKAETLRNQNNMYGKEIGYMKHIFACSALTALKLFVEPTFAQPIHYFVTLFSVLCEDQHDRAHFEQLDKQLGRILHAHMDYYTRLSIQYQVGRAYDEMRAKVSKRYKKVLQMQEATRIEELSLVAMRDLMMLRKLFLDSYKGDKHAERAVLKFLQERHDELAEGL</sequence>
<reference evidence="2 3" key="1">
    <citation type="journal article" date="2007" name="Nature">
        <title>Evolution of genes and genomes on the Drosophila phylogeny.</title>
        <authorList>
            <consortium name="Drosophila 12 Genomes Consortium"/>
            <person name="Clark A.G."/>
            <person name="Eisen M.B."/>
            <person name="Smith D.R."/>
            <person name="Bergman C.M."/>
            <person name="Oliver B."/>
            <person name="Markow T.A."/>
            <person name="Kaufman T.C."/>
            <person name="Kellis M."/>
            <person name="Gelbart W."/>
            <person name="Iyer V.N."/>
            <person name="Pollard D.A."/>
            <person name="Sackton T.B."/>
            <person name="Larracuente A.M."/>
            <person name="Singh N.D."/>
            <person name="Abad J.P."/>
            <person name="Abt D.N."/>
            <person name="Adryan B."/>
            <person name="Aguade M."/>
            <person name="Akashi H."/>
            <person name="Anderson W.W."/>
            <person name="Aquadro C.F."/>
            <person name="Ardell D.H."/>
            <person name="Arguello R."/>
            <person name="Artieri C.G."/>
            <person name="Barbash D.A."/>
            <person name="Barker D."/>
            <person name="Barsanti P."/>
            <person name="Batterham P."/>
            <person name="Batzoglou S."/>
            <person name="Begun D."/>
            <person name="Bhutkar A."/>
            <person name="Blanco E."/>
            <person name="Bosak S.A."/>
            <person name="Bradley R.K."/>
            <person name="Brand A.D."/>
            <person name="Brent M.R."/>
            <person name="Brooks A.N."/>
            <person name="Brown R.H."/>
            <person name="Butlin R.K."/>
            <person name="Caggese C."/>
            <person name="Calvi B.R."/>
            <person name="Bernardo de Carvalho A."/>
            <person name="Caspi A."/>
            <person name="Castrezana S."/>
            <person name="Celniker S.E."/>
            <person name="Chang J.L."/>
            <person name="Chapple C."/>
            <person name="Chatterji S."/>
            <person name="Chinwalla A."/>
            <person name="Civetta A."/>
            <person name="Clifton S.W."/>
            <person name="Comeron J.M."/>
            <person name="Costello J.C."/>
            <person name="Coyne J.A."/>
            <person name="Daub J."/>
            <person name="David R.G."/>
            <person name="Delcher A.L."/>
            <person name="Delehaunty K."/>
            <person name="Do C.B."/>
            <person name="Ebling H."/>
            <person name="Edwards K."/>
            <person name="Eickbush T."/>
            <person name="Evans J.D."/>
            <person name="Filipski A."/>
            <person name="Findeiss S."/>
            <person name="Freyhult E."/>
            <person name="Fulton L."/>
            <person name="Fulton R."/>
            <person name="Garcia A.C."/>
            <person name="Gardiner A."/>
            <person name="Garfield D.A."/>
            <person name="Garvin B.E."/>
            <person name="Gibson G."/>
            <person name="Gilbert D."/>
            <person name="Gnerre S."/>
            <person name="Godfrey J."/>
            <person name="Good R."/>
            <person name="Gotea V."/>
            <person name="Gravely B."/>
            <person name="Greenberg A.J."/>
            <person name="Griffiths-Jones S."/>
            <person name="Gross S."/>
            <person name="Guigo R."/>
            <person name="Gustafson E.A."/>
            <person name="Haerty W."/>
            <person name="Hahn M.W."/>
            <person name="Halligan D.L."/>
            <person name="Halpern A.L."/>
            <person name="Halter G.M."/>
            <person name="Han M.V."/>
            <person name="Heger A."/>
            <person name="Hillier L."/>
            <person name="Hinrichs A.S."/>
            <person name="Holmes I."/>
            <person name="Hoskins R.A."/>
            <person name="Hubisz M.J."/>
            <person name="Hultmark D."/>
            <person name="Huntley M.A."/>
            <person name="Jaffe D.B."/>
            <person name="Jagadeeshan S."/>
            <person name="Jeck W.R."/>
            <person name="Johnson J."/>
            <person name="Jones C.D."/>
            <person name="Jordan W.C."/>
            <person name="Karpen G.H."/>
            <person name="Kataoka E."/>
            <person name="Keightley P.D."/>
            <person name="Kheradpour P."/>
            <person name="Kirkness E.F."/>
            <person name="Koerich L.B."/>
            <person name="Kristiansen K."/>
            <person name="Kudrna D."/>
            <person name="Kulathinal R.J."/>
            <person name="Kumar S."/>
            <person name="Kwok R."/>
            <person name="Lander E."/>
            <person name="Langley C.H."/>
            <person name="Lapoint R."/>
            <person name="Lazzaro B.P."/>
            <person name="Lee S.J."/>
            <person name="Levesque L."/>
            <person name="Li R."/>
            <person name="Lin C.F."/>
            <person name="Lin M.F."/>
            <person name="Lindblad-Toh K."/>
            <person name="Llopart A."/>
            <person name="Long M."/>
            <person name="Low L."/>
            <person name="Lozovsky E."/>
            <person name="Lu J."/>
            <person name="Luo M."/>
            <person name="Machado C.A."/>
            <person name="Makalowski W."/>
            <person name="Marzo M."/>
            <person name="Matsuda M."/>
            <person name="Matzkin L."/>
            <person name="McAllister B."/>
            <person name="McBride C.S."/>
            <person name="McKernan B."/>
            <person name="McKernan K."/>
            <person name="Mendez-Lago M."/>
            <person name="Minx P."/>
            <person name="Mollenhauer M.U."/>
            <person name="Montooth K."/>
            <person name="Mount S.M."/>
            <person name="Mu X."/>
            <person name="Myers E."/>
            <person name="Negre B."/>
            <person name="Newfeld S."/>
            <person name="Nielsen R."/>
            <person name="Noor M.A."/>
            <person name="O'Grady P."/>
            <person name="Pachter L."/>
            <person name="Papaceit M."/>
            <person name="Parisi M.J."/>
            <person name="Parisi M."/>
            <person name="Parts L."/>
            <person name="Pedersen J.S."/>
            <person name="Pesole G."/>
            <person name="Phillippy A.M."/>
            <person name="Ponting C.P."/>
            <person name="Pop M."/>
            <person name="Porcelli D."/>
            <person name="Powell J.R."/>
            <person name="Prohaska S."/>
            <person name="Pruitt K."/>
            <person name="Puig M."/>
            <person name="Quesneville H."/>
            <person name="Ram K.R."/>
            <person name="Rand D."/>
            <person name="Rasmussen M.D."/>
            <person name="Reed L.K."/>
            <person name="Reenan R."/>
            <person name="Reily A."/>
            <person name="Remington K.A."/>
            <person name="Rieger T.T."/>
            <person name="Ritchie M.G."/>
            <person name="Robin C."/>
            <person name="Rogers Y.H."/>
            <person name="Rohde C."/>
            <person name="Rozas J."/>
            <person name="Rubenfield M.J."/>
            <person name="Ruiz A."/>
            <person name="Russo S."/>
            <person name="Salzberg S.L."/>
            <person name="Sanchez-Gracia A."/>
            <person name="Saranga D.J."/>
            <person name="Sato H."/>
            <person name="Schaeffer S.W."/>
            <person name="Schatz M.C."/>
            <person name="Schlenke T."/>
            <person name="Schwartz R."/>
            <person name="Segarra C."/>
            <person name="Singh R.S."/>
            <person name="Sirot L."/>
            <person name="Sirota M."/>
            <person name="Sisneros N.B."/>
            <person name="Smith C.D."/>
            <person name="Smith T.F."/>
            <person name="Spieth J."/>
            <person name="Stage D.E."/>
            <person name="Stark A."/>
            <person name="Stephan W."/>
            <person name="Strausberg R.L."/>
            <person name="Strempel S."/>
            <person name="Sturgill D."/>
            <person name="Sutton G."/>
            <person name="Sutton G.G."/>
            <person name="Tao W."/>
            <person name="Teichmann S."/>
            <person name="Tobari Y.N."/>
            <person name="Tomimura Y."/>
            <person name="Tsolas J.M."/>
            <person name="Valente V.L."/>
            <person name="Venter E."/>
            <person name="Venter J.C."/>
            <person name="Vicario S."/>
            <person name="Vieira F.G."/>
            <person name="Vilella A.J."/>
            <person name="Villasante A."/>
            <person name="Walenz B."/>
            <person name="Wang J."/>
            <person name="Wasserman M."/>
            <person name="Watts T."/>
            <person name="Wilson D."/>
            <person name="Wilson R.K."/>
            <person name="Wing R.A."/>
            <person name="Wolfner M.F."/>
            <person name="Wong A."/>
            <person name="Wong G.K."/>
            <person name="Wu C.I."/>
            <person name="Wu G."/>
            <person name="Yamamoto D."/>
            <person name="Yang H.P."/>
            <person name="Yang S.P."/>
            <person name="Yorke J.A."/>
            <person name="Yoshida K."/>
            <person name="Zdobnov E."/>
            <person name="Zhang P."/>
            <person name="Zhang Y."/>
            <person name="Zimin A.V."/>
            <person name="Baldwin J."/>
            <person name="Abdouelleil A."/>
            <person name="Abdulkadir J."/>
            <person name="Abebe A."/>
            <person name="Abera B."/>
            <person name="Abreu J."/>
            <person name="Acer S.C."/>
            <person name="Aftuck L."/>
            <person name="Alexander A."/>
            <person name="An P."/>
            <person name="Anderson E."/>
            <person name="Anderson S."/>
            <person name="Arachi H."/>
            <person name="Azer M."/>
            <person name="Bachantsang P."/>
            <person name="Barry A."/>
            <person name="Bayul T."/>
            <person name="Berlin A."/>
            <person name="Bessette D."/>
            <person name="Bloom T."/>
            <person name="Blye J."/>
            <person name="Boguslavskiy L."/>
            <person name="Bonnet C."/>
            <person name="Boukhgalter B."/>
            <person name="Bourzgui I."/>
            <person name="Brown A."/>
            <person name="Cahill P."/>
            <person name="Channer S."/>
            <person name="Cheshatsang Y."/>
            <person name="Chuda L."/>
            <person name="Citroen M."/>
            <person name="Collymore A."/>
            <person name="Cooke P."/>
            <person name="Costello M."/>
            <person name="D'Aco K."/>
            <person name="Daza R."/>
            <person name="De Haan G."/>
            <person name="DeGray S."/>
            <person name="DeMaso C."/>
            <person name="Dhargay N."/>
            <person name="Dooley K."/>
            <person name="Dooley E."/>
            <person name="Doricent M."/>
            <person name="Dorje P."/>
            <person name="Dorjee K."/>
            <person name="Dupes A."/>
            <person name="Elong R."/>
            <person name="Falk J."/>
            <person name="Farina A."/>
            <person name="Faro S."/>
            <person name="Ferguson D."/>
            <person name="Fisher S."/>
            <person name="Foley C.D."/>
            <person name="Franke A."/>
            <person name="Friedrich D."/>
            <person name="Gadbois L."/>
            <person name="Gearin G."/>
            <person name="Gearin C.R."/>
            <person name="Giannoukos G."/>
            <person name="Goode T."/>
            <person name="Graham J."/>
            <person name="Grandbois E."/>
            <person name="Grewal S."/>
            <person name="Gyaltsen K."/>
            <person name="Hafez N."/>
            <person name="Hagos B."/>
            <person name="Hall J."/>
            <person name="Henson C."/>
            <person name="Hollinger A."/>
            <person name="Honan T."/>
            <person name="Huard M.D."/>
            <person name="Hughes L."/>
            <person name="Hurhula B."/>
            <person name="Husby M.E."/>
            <person name="Kamat A."/>
            <person name="Kanga B."/>
            <person name="Kashin S."/>
            <person name="Khazanovich D."/>
            <person name="Kisner P."/>
            <person name="Lance K."/>
            <person name="Lara M."/>
            <person name="Lee W."/>
            <person name="Lennon N."/>
            <person name="Letendre F."/>
            <person name="LeVine R."/>
            <person name="Lipovsky A."/>
            <person name="Liu X."/>
            <person name="Liu J."/>
            <person name="Liu S."/>
            <person name="Lokyitsang T."/>
            <person name="Lokyitsang Y."/>
            <person name="Lubonja R."/>
            <person name="Lui A."/>
            <person name="MacDonald P."/>
            <person name="Magnisalis V."/>
            <person name="Maru K."/>
            <person name="Matthews C."/>
            <person name="McCusker W."/>
            <person name="McDonough S."/>
            <person name="Mehta T."/>
            <person name="Meldrim J."/>
            <person name="Meneus L."/>
            <person name="Mihai O."/>
            <person name="Mihalev A."/>
            <person name="Mihova T."/>
            <person name="Mittelman R."/>
            <person name="Mlenga V."/>
            <person name="Montmayeur A."/>
            <person name="Mulrain L."/>
            <person name="Navidi A."/>
            <person name="Naylor J."/>
            <person name="Negash T."/>
            <person name="Nguyen T."/>
            <person name="Nguyen N."/>
            <person name="Nicol R."/>
            <person name="Norbu C."/>
            <person name="Norbu N."/>
            <person name="Novod N."/>
            <person name="O'Neill B."/>
            <person name="Osman S."/>
            <person name="Markiewicz E."/>
            <person name="Oyono O.L."/>
            <person name="Patti C."/>
            <person name="Phunkhang P."/>
            <person name="Pierre F."/>
            <person name="Priest M."/>
            <person name="Raghuraman S."/>
            <person name="Rege F."/>
            <person name="Reyes R."/>
            <person name="Rise C."/>
            <person name="Rogov P."/>
            <person name="Ross K."/>
            <person name="Ryan E."/>
            <person name="Settipalli S."/>
            <person name="Shea T."/>
            <person name="Sherpa N."/>
            <person name="Shi L."/>
            <person name="Shih D."/>
            <person name="Sparrow T."/>
            <person name="Spaulding J."/>
            <person name="Stalker J."/>
            <person name="Stange-Thomann N."/>
            <person name="Stavropoulos S."/>
            <person name="Stone C."/>
            <person name="Strader C."/>
            <person name="Tesfaye S."/>
            <person name="Thomson T."/>
            <person name="Thoulutsang Y."/>
            <person name="Thoulutsang D."/>
            <person name="Topham K."/>
            <person name="Topping I."/>
            <person name="Tsamla T."/>
            <person name="Vassiliev H."/>
            <person name="Vo A."/>
            <person name="Wangchuk T."/>
            <person name="Wangdi T."/>
            <person name="Weiand M."/>
            <person name="Wilkinson J."/>
            <person name="Wilson A."/>
            <person name="Yadav S."/>
            <person name="Young G."/>
            <person name="Yu Q."/>
            <person name="Zembek L."/>
            <person name="Zhong D."/>
            <person name="Zimmer A."/>
            <person name="Zwirko Z."/>
            <person name="Jaffe D.B."/>
            <person name="Alvarez P."/>
            <person name="Brockman W."/>
            <person name="Butler J."/>
            <person name="Chin C."/>
            <person name="Gnerre S."/>
            <person name="Grabherr M."/>
            <person name="Kleber M."/>
            <person name="Mauceli E."/>
            <person name="MacCallum I."/>
        </authorList>
    </citation>
    <scope>NUCLEOTIDE SEQUENCE [LARGE SCALE GENOMIC DNA]</scope>
    <source>
        <strain evidence="3">Tucson 15010-1051.87</strain>
    </source>
</reference>
<dbReference type="InParanoid" id="B4M3V5"/>
<dbReference type="EMBL" id="CH940652">
    <property type="protein sequence ID" value="EDW59316.1"/>
    <property type="molecule type" value="Genomic_DNA"/>
</dbReference>
<keyword evidence="3" id="KW-1185">Reference proteome</keyword>
<dbReference type="AlphaFoldDB" id="B4M3V5"/>
<protein>
    <submittedName>
        <fullName evidence="2">Uncharacterized protein</fullName>
    </submittedName>
</protein>
<accession>B4M3V5</accession>
<organism evidence="2 3">
    <name type="scientific">Drosophila virilis</name>
    <name type="common">Fruit fly</name>
    <dbReference type="NCBI Taxonomy" id="7244"/>
    <lineage>
        <taxon>Eukaryota</taxon>
        <taxon>Metazoa</taxon>
        <taxon>Ecdysozoa</taxon>
        <taxon>Arthropoda</taxon>
        <taxon>Hexapoda</taxon>
        <taxon>Insecta</taxon>
        <taxon>Pterygota</taxon>
        <taxon>Neoptera</taxon>
        <taxon>Endopterygota</taxon>
        <taxon>Diptera</taxon>
        <taxon>Brachycera</taxon>
        <taxon>Muscomorpha</taxon>
        <taxon>Ephydroidea</taxon>
        <taxon>Drosophilidae</taxon>
        <taxon>Drosophila</taxon>
    </lineage>
</organism>